<dbReference type="AlphaFoldDB" id="A0A0K2UC04"/>
<proteinExistence type="predicted"/>
<evidence type="ECO:0000313" key="2">
    <source>
        <dbReference type="EMBL" id="CDW35231.1"/>
    </source>
</evidence>
<sequence>MQMLSHEVHWKVLFLTKTQRIYLCAFLSLPPMKQSCVRLCEDMTMPVFLLRLQEQTACPKLLTLCRRTNVMHFLQEIVFRFGESVWSSLLSLRKIILDLLHLSHRGIANMKSIAPCIVWWPNIDNYITNLVNTCYICQVNVPSLSAKYVSFSLACT</sequence>
<accession>A0A0K2UC04</accession>
<feature type="domain" description="Integrase zinc-binding" evidence="1">
    <location>
        <begin position="91"/>
        <end position="140"/>
    </location>
</feature>
<organism evidence="2">
    <name type="scientific">Lepeophtheirus salmonis</name>
    <name type="common">Salmon louse</name>
    <name type="synonym">Caligus salmonis</name>
    <dbReference type="NCBI Taxonomy" id="72036"/>
    <lineage>
        <taxon>Eukaryota</taxon>
        <taxon>Metazoa</taxon>
        <taxon>Ecdysozoa</taxon>
        <taxon>Arthropoda</taxon>
        <taxon>Crustacea</taxon>
        <taxon>Multicrustacea</taxon>
        <taxon>Hexanauplia</taxon>
        <taxon>Copepoda</taxon>
        <taxon>Siphonostomatoida</taxon>
        <taxon>Caligidae</taxon>
        <taxon>Lepeophtheirus</taxon>
    </lineage>
</organism>
<dbReference type="EMBL" id="HACA01017870">
    <property type="protein sequence ID" value="CDW35231.1"/>
    <property type="molecule type" value="Transcribed_RNA"/>
</dbReference>
<reference evidence="2" key="1">
    <citation type="submission" date="2014-05" db="EMBL/GenBank/DDBJ databases">
        <authorList>
            <person name="Chronopoulou M."/>
        </authorList>
    </citation>
    <scope>NUCLEOTIDE SEQUENCE</scope>
    <source>
        <tissue evidence="2">Whole organism</tissue>
    </source>
</reference>
<dbReference type="InterPro" id="IPR041588">
    <property type="entry name" value="Integrase_H2C2"/>
</dbReference>
<name>A0A0K2UC04_LEPSM</name>
<dbReference type="Pfam" id="PF17921">
    <property type="entry name" value="Integrase_H2C2"/>
    <property type="match status" value="1"/>
</dbReference>
<dbReference type="Gene3D" id="1.10.340.70">
    <property type="match status" value="1"/>
</dbReference>
<protein>
    <submittedName>
        <fullName evidence="2">Uncharacterized protein K02A2.6like [Amphimedon queenslandica]</fullName>
    </submittedName>
</protein>
<evidence type="ECO:0000259" key="1">
    <source>
        <dbReference type="Pfam" id="PF17921"/>
    </source>
</evidence>